<reference evidence="3" key="2">
    <citation type="journal article" date="2017" name="Nat. Plants">
        <title>The Aegilops tauschii genome reveals multiple impacts of transposons.</title>
        <authorList>
            <person name="Zhao G."/>
            <person name="Zou C."/>
            <person name="Li K."/>
            <person name="Wang K."/>
            <person name="Li T."/>
            <person name="Gao L."/>
            <person name="Zhang X."/>
            <person name="Wang H."/>
            <person name="Yang Z."/>
            <person name="Liu X."/>
            <person name="Jiang W."/>
            <person name="Mao L."/>
            <person name="Kong X."/>
            <person name="Jiao Y."/>
            <person name="Jia J."/>
        </authorList>
    </citation>
    <scope>NUCLEOTIDE SEQUENCE [LARGE SCALE GENOMIC DNA]</scope>
    <source>
        <strain evidence="3">cv. AL8/78</strain>
    </source>
</reference>
<evidence type="ECO:0000256" key="1">
    <source>
        <dbReference type="SAM" id="MobiDB-lite"/>
    </source>
</evidence>
<reference evidence="2" key="5">
    <citation type="journal article" date="2021" name="G3 (Bethesda)">
        <title>Aegilops tauschii genome assembly Aet v5.0 features greater sequence contiguity and improved annotation.</title>
        <authorList>
            <person name="Wang L."/>
            <person name="Zhu T."/>
            <person name="Rodriguez J.C."/>
            <person name="Deal K.R."/>
            <person name="Dubcovsky J."/>
            <person name="McGuire P.E."/>
            <person name="Lux T."/>
            <person name="Spannagl M."/>
            <person name="Mayer K.F.X."/>
            <person name="Baldrich P."/>
            <person name="Meyers B.C."/>
            <person name="Huo N."/>
            <person name="Gu Y.Q."/>
            <person name="Zhou H."/>
            <person name="Devos K.M."/>
            <person name="Bennetzen J.L."/>
            <person name="Unver T."/>
            <person name="Budak H."/>
            <person name="Gulick P.J."/>
            <person name="Galiba G."/>
            <person name="Kalapos B."/>
            <person name="Nelson D.R."/>
            <person name="Li P."/>
            <person name="You F.M."/>
            <person name="Luo M.C."/>
            <person name="Dvorak J."/>
        </authorList>
    </citation>
    <scope>NUCLEOTIDE SEQUENCE [LARGE SCALE GENOMIC DNA]</scope>
    <source>
        <strain evidence="2">cv. AL8/78</strain>
    </source>
</reference>
<evidence type="ECO:0000313" key="3">
    <source>
        <dbReference type="Proteomes" id="UP000015105"/>
    </source>
</evidence>
<name>A0A453A4J0_AEGTS</name>
<feature type="region of interest" description="Disordered" evidence="1">
    <location>
        <begin position="44"/>
        <end position="63"/>
    </location>
</feature>
<dbReference type="Proteomes" id="UP000015105">
    <property type="component" value="Chromosome 1D"/>
</dbReference>
<dbReference type="Gramene" id="AET1Gv21037700.2">
    <property type="protein sequence ID" value="AET1Gv21037700.2"/>
    <property type="gene ID" value="AET1Gv21037700"/>
</dbReference>
<reference evidence="3" key="1">
    <citation type="journal article" date="2014" name="Science">
        <title>Ancient hybridizations among the ancestral genomes of bread wheat.</title>
        <authorList>
            <consortium name="International Wheat Genome Sequencing Consortium,"/>
            <person name="Marcussen T."/>
            <person name="Sandve S.R."/>
            <person name="Heier L."/>
            <person name="Spannagl M."/>
            <person name="Pfeifer M."/>
            <person name="Jakobsen K.S."/>
            <person name="Wulff B.B."/>
            <person name="Steuernagel B."/>
            <person name="Mayer K.F."/>
            <person name="Olsen O.A."/>
        </authorList>
    </citation>
    <scope>NUCLEOTIDE SEQUENCE [LARGE SCALE GENOMIC DNA]</scope>
    <source>
        <strain evidence="3">cv. AL8/78</strain>
    </source>
</reference>
<reference evidence="2" key="3">
    <citation type="journal article" date="2017" name="Nature">
        <title>Genome sequence of the progenitor of the wheat D genome Aegilops tauschii.</title>
        <authorList>
            <person name="Luo M.C."/>
            <person name="Gu Y.Q."/>
            <person name="Puiu D."/>
            <person name="Wang H."/>
            <person name="Twardziok S.O."/>
            <person name="Deal K.R."/>
            <person name="Huo N."/>
            <person name="Zhu T."/>
            <person name="Wang L."/>
            <person name="Wang Y."/>
            <person name="McGuire P.E."/>
            <person name="Liu S."/>
            <person name="Long H."/>
            <person name="Ramasamy R.K."/>
            <person name="Rodriguez J.C."/>
            <person name="Van S.L."/>
            <person name="Yuan L."/>
            <person name="Wang Z."/>
            <person name="Xia Z."/>
            <person name="Xiao L."/>
            <person name="Anderson O.D."/>
            <person name="Ouyang S."/>
            <person name="Liang Y."/>
            <person name="Zimin A.V."/>
            <person name="Pertea G."/>
            <person name="Qi P."/>
            <person name="Bennetzen J.L."/>
            <person name="Dai X."/>
            <person name="Dawson M.W."/>
            <person name="Muller H.G."/>
            <person name="Kugler K."/>
            <person name="Rivarola-Duarte L."/>
            <person name="Spannagl M."/>
            <person name="Mayer K.F.X."/>
            <person name="Lu F.H."/>
            <person name="Bevan M.W."/>
            <person name="Leroy P."/>
            <person name="Li P."/>
            <person name="You F.M."/>
            <person name="Sun Q."/>
            <person name="Liu Z."/>
            <person name="Lyons E."/>
            <person name="Wicker T."/>
            <person name="Salzberg S.L."/>
            <person name="Devos K.M."/>
            <person name="Dvorak J."/>
        </authorList>
    </citation>
    <scope>NUCLEOTIDE SEQUENCE [LARGE SCALE GENOMIC DNA]</scope>
    <source>
        <strain evidence="2">cv. AL8/78</strain>
    </source>
</reference>
<sequence>MATRYWIAALPVADDNVAAGKTALWARLQDAISRHSFDTPLYRVSTPSSSSFAVDRPPPSAPD</sequence>
<protein>
    <submittedName>
        <fullName evidence="2">Uncharacterized protein</fullName>
    </submittedName>
</protein>
<proteinExistence type="predicted"/>
<keyword evidence="3" id="KW-1185">Reference proteome</keyword>
<dbReference type="EnsemblPlants" id="AET1Gv21037700.2">
    <property type="protein sequence ID" value="AET1Gv21037700.2"/>
    <property type="gene ID" value="AET1Gv21037700"/>
</dbReference>
<dbReference type="AlphaFoldDB" id="A0A453A4J0"/>
<reference evidence="2" key="4">
    <citation type="submission" date="2019-03" db="UniProtKB">
        <authorList>
            <consortium name="EnsemblPlants"/>
        </authorList>
    </citation>
    <scope>IDENTIFICATION</scope>
</reference>
<accession>A0A453A4J0</accession>
<evidence type="ECO:0000313" key="2">
    <source>
        <dbReference type="EnsemblPlants" id="AET1Gv21037700.2"/>
    </source>
</evidence>
<organism evidence="2 3">
    <name type="scientific">Aegilops tauschii subsp. strangulata</name>
    <name type="common">Goatgrass</name>
    <dbReference type="NCBI Taxonomy" id="200361"/>
    <lineage>
        <taxon>Eukaryota</taxon>
        <taxon>Viridiplantae</taxon>
        <taxon>Streptophyta</taxon>
        <taxon>Embryophyta</taxon>
        <taxon>Tracheophyta</taxon>
        <taxon>Spermatophyta</taxon>
        <taxon>Magnoliopsida</taxon>
        <taxon>Liliopsida</taxon>
        <taxon>Poales</taxon>
        <taxon>Poaceae</taxon>
        <taxon>BOP clade</taxon>
        <taxon>Pooideae</taxon>
        <taxon>Triticodae</taxon>
        <taxon>Triticeae</taxon>
        <taxon>Triticinae</taxon>
        <taxon>Aegilops</taxon>
    </lineage>
</organism>